<dbReference type="InterPro" id="IPR003439">
    <property type="entry name" value="ABC_transporter-like_ATP-bd"/>
</dbReference>
<evidence type="ECO:0000259" key="3">
    <source>
        <dbReference type="PROSITE" id="PS50893"/>
    </source>
</evidence>
<evidence type="ECO:0000256" key="1">
    <source>
        <dbReference type="ARBA" id="ARBA00022741"/>
    </source>
</evidence>
<gene>
    <name evidence="4" type="ORF">GCM10011387_01440</name>
</gene>
<dbReference type="SUPFAM" id="SSF52540">
    <property type="entry name" value="P-loop containing nucleoside triphosphate hydrolases"/>
    <property type="match status" value="2"/>
</dbReference>
<comment type="caution">
    <text evidence="4">The sequence shown here is derived from an EMBL/GenBank/DDBJ whole genome shotgun (WGS) entry which is preliminary data.</text>
</comment>
<proteinExistence type="predicted"/>
<reference evidence="4" key="2">
    <citation type="submission" date="2020-09" db="EMBL/GenBank/DDBJ databases">
        <authorList>
            <person name="Sun Q."/>
            <person name="Zhou Y."/>
        </authorList>
    </citation>
    <scope>NUCLEOTIDE SEQUENCE</scope>
    <source>
        <strain evidence="4">CGMCC 1.15343</strain>
    </source>
</reference>
<dbReference type="PROSITE" id="PS50893">
    <property type="entry name" value="ABC_TRANSPORTER_2"/>
    <property type="match status" value="2"/>
</dbReference>
<reference evidence="4" key="1">
    <citation type="journal article" date="2014" name="Int. J. Syst. Evol. Microbiol.">
        <title>Complete genome sequence of Corynebacterium casei LMG S-19264T (=DSM 44701T), isolated from a smear-ripened cheese.</title>
        <authorList>
            <consortium name="US DOE Joint Genome Institute (JGI-PGF)"/>
            <person name="Walter F."/>
            <person name="Albersmeier A."/>
            <person name="Kalinowski J."/>
            <person name="Ruckert C."/>
        </authorList>
    </citation>
    <scope>NUCLEOTIDE SEQUENCE</scope>
    <source>
        <strain evidence="4">CGMCC 1.15343</strain>
    </source>
</reference>
<dbReference type="GO" id="GO:0016887">
    <property type="term" value="F:ATP hydrolysis activity"/>
    <property type="evidence" value="ECO:0007669"/>
    <property type="project" value="InterPro"/>
</dbReference>
<dbReference type="SMART" id="SM00382">
    <property type="entry name" value="AAA"/>
    <property type="match status" value="2"/>
</dbReference>
<dbReference type="Pfam" id="PF00005">
    <property type="entry name" value="ABC_tran"/>
    <property type="match status" value="2"/>
</dbReference>
<evidence type="ECO:0000313" key="5">
    <source>
        <dbReference type="Proteomes" id="UP000651668"/>
    </source>
</evidence>
<sequence>MEVFVRIEHFSIKIRNQTILSDLSWQIVKGEHWLLNGPSGSGKTLLAKALAERATLNGIQTLFVPQWFTFKDKQGASNFYFQQRFNSADAENTVTVWETILEYLNRIQQAVDNAETLLKTFKLAERKHAPIIQLSSGEHKKVQLLKALLYRPKLLILDNPYTGLDVQTRASLNEQLDLGCGAGMQLLIVSNDAVVPRCINRFASIMDGKIVTSETAFQAKDQAPTYFKLPAFLAAAPVLPLEELVALQNVNIRYGDKQILKDLNWSLKPGERWLLKGHNGSGKSTLISLLTGDNPQAYAQELYLFGKKRGTGESIWDIKKQIGFISPELQWYFEPGSTVFQAVASGLFDTSGLFRQLSPQQTDRTHQLLTLFGLQAEANDLLVQLPIGKQRLALLARAIIKNPPLLILDEPCQGLDEAQTRMFNQLVGLLCTANRSLIYVSHLEHTLPDFLTHELILRNGRVIRNKPILEQEYTA</sequence>
<name>A0A916TYX6_9SPHI</name>
<dbReference type="Gene3D" id="3.40.50.300">
    <property type="entry name" value="P-loop containing nucleotide triphosphate hydrolases"/>
    <property type="match status" value="2"/>
</dbReference>
<organism evidence="4 5">
    <name type="scientific">Pedobacter quisquiliarum</name>
    <dbReference type="NCBI Taxonomy" id="1834438"/>
    <lineage>
        <taxon>Bacteria</taxon>
        <taxon>Pseudomonadati</taxon>
        <taxon>Bacteroidota</taxon>
        <taxon>Sphingobacteriia</taxon>
        <taxon>Sphingobacteriales</taxon>
        <taxon>Sphingobacteriaceae</taxon>
        <taxon>Pedobacter</taxon>
    </lineage>
</organism>
<evidence type="ECO:0000256" key="2">
    <source>
        <dbReference type="ARBA" id="ARBA00022840"/>
    </source>
</evidence>
<keyword evidence="5" id="KW-1185">Reference proteome</keyword>
<evidence type="ECO:0000313" key="4">
    <source>
        <dbReference type="EMBL" id="GGC51713.1"/>
    </source>
</evidence>
<accession>A0A916TYX6</accession>
<feature type="domain" description="ABC transporter" evidence="3">
    <location>
        <begin position="245"/>
        <end position="475"/>
    </location>
</feature>
<dbReference type="PANTHER" id="PTHR43158:SF2">
    <property type="entry name" value="SKFA PEPTIDE EXPORT ATP-BINDING PROTEIN SKFE"/>
    <property type="match status" value="1"/>
</dbReference>
<protein>
    <submittedName>
        <fullName evidence="4">Molybdenum ABC transporter ATP-binding protein</fullName>
    </submittedName>
</protein>
<dbReference type="RefSeq" id="WP_188624898.1">
    <property type="nucleotide sequence ID" value="NZ_BMIL01000001.1"/>
</dbReference>
<dbReference type="EMBL" id="BMIL01000001">
    <property type="protein sequence ID" value="GGC51713.1"/>
    <property type="molecule type" value="Genomic_DNA"/>
</dbReference>
<dbReference type="InterPro" id="IPR027417">
    <property type="entry name" value="P-loop_NTPase"/>
</dbReference>
<dbReference type="AlphaFoldDB" id="A0A916TYX6"/>
<dbReference type="PANTHER" id="PTHR43158">
    <property type="entry name" value="SKFA PEPTIDE EXPORT ATP-BINDING PROTEIN SKFE"/>
    <property type="match status" value="1"/>
</dbReference>
<keyword evidence="1" id="KW-0547">Nucleotide-binding</keyword>
<dbReference type="Proteomes" id="UP000651668">
    <property type="component" value="Unassembled WGS sequence"/>
</dbReference>
<dbReference type="InterPro" id="IPR003593">
    <property type="entry name" value="AAA+_ATPase"/>
</dbReference>
<feature type="domain" description="ABC transporter" evidence="3">
    <location>
        <begin position="5"/>
        <end position="232"/>
    </location>
</feature>
<dbReference type="GO" id="GO:0005524">
    <property type="term" value="F:ATP binding"/>
    <property type="evidence" value="ECO:0007669"/>
    <property type="project" value="UniProtKB-KW"/>
</dbReference>
<keyword evidence="2 4" id="KW-0067">ATP-binding</keyword>